<evidence type="ECO:0000313" key="1">
    <source>
        <dbReference type="EMBL" id="AXY26725.1"/>
    </source>
</evidence>
<dbReference type="InterPro" id="IPR036249">
    <property type="entry name" value="Thioredoxin-like_sf"/>
</dbReference>
<dbReference type="KEGG" id="abae:CL176_05855"/>
<proteinExistence type="predicted"/>
<organism evidence="1 2">
    <name type="scientific">Suicoccus acidiformans</name>
    <dbReference type="NCBI Taxonomy" id="2036206"/>
    <lineage>
        <taxon>Bacteria</taxon>
        <taxon>Bacillati</taxon>
        <taxon>Bacillota</taxon>
        <taxon>Bacilli</taxon>
        <taxon>Lactobacillales</taxon>
        <taxon>Aerococcaceae</taxon>
        <taxon>Suicoccus</taxon>
    </lineage>
</organism>
<accession>A0A347WNR8</accession>
<dbReference type="Gene3D" id="3.40.30.10">
    <property type="entry name" value="Glutaredoxin"/>
    <property type="match status" value="1"/>
</dbReference>
<gene>
    <name evidence="1" type="ORF">CL176_05855</name>
</gene>
<dbReference type="OrthoDB" id="9792987at2"/>
<dbReference type="Pfam" id="PF20207">
    <property type="entry name" value="DUF6568"/>
    <property type="match status" value="1"/>
</dbReference>
<evidence type="ECO:0000313" key="2">
    <source>
        <dbReference type="Proteomes" id="UP000263232"/>
    </source>
</evidence>
<keyword evidence="2" id="KW-1185">Reference proteome</keyword>
<dbReference type="EMBL" id="CP023434">
    <property type="protein sequence ID" value="AXY26725.1"/>
    <property type="molecule type" value="Genomic_DNA"/>
</dbReference>
<dbReference type="CDD" id="cd02947">
    <property type="entry name" value="TRX_family"/>
    <property type="match status" value="1"/>
</dbReference>
<dbReference type="AlphaFoldDB" id="A0A347WNR8"/>
<dbReference type="SUPFAM" id="SSF52833">
    <property type="entry name" value="Thioredoxin-like"/>
    <property type="match status" value="1"/>
</dbReference>
<sequence>MADHFEEVGPEAAQEAIESGEETILFVGRSTCPYCQKFLPKLSAVVKEANRPAYFLDSEKPEQLDEVNALRETYDMKTVPSLLYSQGDTISVRSDSSMSEDEIKDFIQSA</sequence>
<protein>
    <submittedName>
        <fullName evidence="1">Thiol reductase thioredoxin</fullName>
    </submittedName>
</protein>
<name>A0A347WNR8_9LACT</name>
<reference evidence="1 2" key="1">
    <citation type="submission" date="2017-09" db="EMBL/GenBank/DDBJ databases">
        <title>Complete genome sequence of Oxytococcus suis strain ZY16052.</title>
        <authorList>
            <person name="Li F."/>
        </authorList>
    </citation>
    <scope>NUCLEOTIDE SEQUENCE [LARGE SCALE GENOMIC DNA]</scope>
    <source>
        <strain evidence="1 2">ZY16052</strain>
    </source>
</reference>
<dbReference type="Proteomes" id="UP000263232">
    <property type="component" value="Chromosome"/>
</dbReference>
<dbReference type="InterPro" id="IPR046698">
    <property type="entry name" value="PedC-like"/>
</dbReference>